<organism evidence="1 2">
    <name type="scientific">Streptomyces gamaensis</name>
    <dbReference type="NCBI Taxonomy" id="1763542"/>
    <lineage>
        <taxon>Bacteria</taxon>
        <taxon>Bacillati</taxon>
        <taxon>Actinomycetota</taxon>
        <taxon>Actinomycetes</taxon>
        <taxon>Kitasatosporales</taxon>
        <taxon>Streptomycetaceae</taxon>
        <taxon>Streptomyces</taxon>
    </lineage>
</organism>
<keyword evidence="2" id="KW-1185">Reference proteome</keyword>
<name>A0ABW0YRI3_9ACTN</name>
<protein>
    <recommendedName>
        <fullName evidence="3">SH3 domain-containing protein</fullName>
    </recommendedName>
</protein>
<comment type="caution">
    <text evidence="1">The sequence shown here is derived from an EMBL/GenBank/DDBJ whole genome shotgun (WGS) entry which is preliminary data.</text>
</comment>
<reference evidence="2" key="1">
    <citation type="journal article" date="2019" name="Int. J. Syst. Evol. Microbiol.">
        <title>The Global Catalogue of Microorganisms (GCM) 10K type strain sequencing project: providing services to taxonomists for standard genome sequencing and annotation.</title>
        <authorList>
            <consortium name="The Broad Institute Genomics Platform"/>
            <consortium name="The Broad Institute Genome Sequencing Center for Infectious Disease"/>
            <person name="Wu L."/>
            <person name="Ma J."/>
        </authorList>
    </citation>
    <scope>NUCLEOTIDE SEQUENCE [LARGE SCALE GENOMIC DNA]</scope>
    <source>
        <strain evidence="2">CGMCC 4.7304</strain>
    </source>
</reference>
<accession>A0ABW0YRI3</accession>
<dbReference type="RefSeq" id="WP_390314145.1">
    <property type="nucleotide sequence ID" value="NZ_JBHSPB010000002.1"/>
</dbReference>
<dbReference type="Proteomes" id="UP001596083">
    <property type="component" value="Unassembled WGS sequence"/>
</dbReference>
<sequence>MYKTDNLKAGPYAACKTLKVVPTGTKFWIWCRTHNAYNNLWFYGRIAGTDTTGWMYAGGLRTWGTTEECTK</sequence>
<evidence type="ECO:0000313" key="2">
    <source>
        <dbReference type="Proteomes" id="UP001596083"/>
    </source>
</evidence>
<gene>
    <name evidence="1" type="ORF">ACFP1Z_02920</name>
</gene>
<evidence type="ECO:0000313" key="1">
    <source>
        <dbReference type="EMBL" id="MFC5719136.1"/>
    </source>
</evidence>
<evidence type="ECO:0008006" key="3">
    <source>
        <dbReference type="Google" id="ProtNLM"/>
    </source>
</evidence>
<proteinExistence type="predicted"/>
<dbReference type="EMBL" id="JBHSPB010000002">
    <property type="protein sequence ID" value="MFC5719136.1"/>
    <property type="molecule type" value="Genomic_DNA"/>
</dbReference>